<sequence length="266" mass="29322">MVKPEQKQLAAVVVKSNSSQNSAENCLNIVDSDMCVEDNWVVVKKQRVNILIPSLPCTEPSTLLDPGQAQLPGDMRSTSANTATQLPDENPPEVCQAEINDESLFLSPKTDILSAGGAYPATDNLVGSVKPSEPSPQKMNSEHRVTASRALHRERNIMYQTSASLKPFRPFGTSELFAVSNMARAATFRDKMMKASNLERKIVRAGGLDSWLSSLGLEQFTRVFRGKKFNKFQLANLSMKKLKDMGAHAVGPRRKLIHAIECAIFF</sequence>
<accession>A0A7C8ZAV8</accession>
<evidence type="ECO:0000256" key="2">
    <source>
        <dbReference type="SAM" id="MobiDB-lite"/>
    </source>
</evidence>
<reference evidence="4" key="2">
    <citation type="submission" date="2020-07" db="EMBL/GenBank/DDBJ databases">
        <authorList>
            <person name="Vera ALvarez R."/>
            <person name="Arias-Moreno D.M."/>
            <person name="Jimenez-Jacinto V."/>
            <person name="Jimenez-Bremont J.F."/>
            <person name="Swaminathan K."/>
            <person name="Moose S.P."/>
            <person name="Guerrero-Gonzalez M.L."/>
            <person name="Marino-Ramirez L."/>
            <person name="Landsman D."/>
            <person name="Rodriguez-Kessler M."/>
            <person name="Delgado-Sanchez P."/>
        </authorList>
    </citation>
    <scope>NUCLEOTIDE SEQUENCE</scope>
    <source>
        <tissue evidence="4">Cladode</tissue>
    </source>
</reference>
<dbReference type="CDD" id="cd09487">
    <property type="entry name" value="SAM_superfamily"/>
    <property type="match status" value="1"/>
</dbReference>
<dbReference type="Pfam" id="PF07647">
    <property type="entry name" value="SAM_2"/>
    <property type="match status" value="1"/>
</dbReference>
<organism evidence="4">
    <name type="scientific">Opuntia streptacantha</name>
    <name type="common">Prickly pear cactus</name>
    <name type="synonym">Opuntia cardona</name>
    <dbReference type="NCBI Taxonomy" id="393608"/>
    <lineage>
        <taxon>Eukaryota</taxon>
        <taxon>Viridiplantae</taxon>
        <taxon>Streptophyta</taxon>
        <taxon>Embryophyta</taxon>
        <taxon>Tracheophyta</taxon>
        <taxon>Spermatophyta</taxon>
        <taxon>Magnoliopsida</taxon>
        <taxon>eudicotyledons</taxon>
        <taxon>Gunneridae</taxon>
        <taxon>Pentapetalae</taxon>
        <taxon>Caryophyllales</taxon>
        <taxon>Cactineae</taxon>
        <taxon>Cactaceae</taxon>
        <taxon>Opuntioideae</taxon>
        <taxon>Opuntia</taxon>
    </lineage>
</organism>
<feature type="region of interest" description="Disordered" evidence="2">
    <location>
        <begin position="63"/>
        <end position="91"/>
    </location>
</feature>
<reference evidence="4" key="1">
    <citation type="journal article" date="2013" name="J. Plant Res.">
        <title>Effect of fungi and light on seed germination of three Opuntia species from semiarid lands of central Mexico.</title>
        <authorList>
            <person name="Delgado-Sanchez P."/>
            <person name="Jimenez-Bremont J.F."/>
            <person name="Guerrero-Gonzalez Mde L."/>
            <person name="Flores J."/>
        </authorList>
    </citation>
    <scope>NUCLEOTIDE SEQUENCE</scope>
    <source>
        <tissue evidence="4">Cladode</tissue>
    </source>
</reference>
<dbReference type="InterPro" id="IPR013761">
    <property type="entry name" value="SAM/pointed_sf"/>
</dbReference>
<feature type="domain" description="SAM" evidence="3">
    <location>
        <begin position="208"/>
        <end position="261"/>
    </location>
</feature>
<dbReference type="AlphaFoldDB" id="A0A7C8ZAV8"/>
<feature type="compositionally biased region" description="Polar residues" evidence="2">
    <location>
        <begin position="76"/>
        <end position="87"/>
    </location>
</feature>
<name>A0A7C8ZAV8_OPUST</name>
<proteinExistence type="predicted"/>
<keyword evidence="1" id="KW-0677">Repeat</keyword>
<dbReference type="PANTHER" id="PTHR10627">
    <property type="entry name" value="SCP160"/>
    <property type="match status" value="1"/>
</dbReference>
<protein>
    <recommendedName>
        <fullName evidence="3">SAM domain-containing protein</fullName>
    </recommendedName>
</protein>
<dbReference type="EMBL" id="GISG01109817">
    <property type="protein sequence ID" value="MBA4638576.1"/>
    <property type="molecule type" value="Transcribed_RNA"/>
</dbReference>
<dbReference type="PROSITE" id="PS50105">
    <property type="entry name" value="SAM_DOMAIN"/>
    <property type="match status" value="1"/>
</dbReference>
<dbReference type="PANTHER" id="PTHR10627:SF68">
    <property type="entry name" value="F26K24.15 PROTEIN-RELATED"/>
    <property type="match status" value="1"/>
</dbReference>
<evidence type="ECO:0000259" key="3">
    <source>
        <dbReference type="PROSITE" id="PS50105"/>
    </source>
</evidence>
<evidence type="ECO:0000313" key="4">
    <source>
        <dbReference type="EMBL" id="MBA4638576.1"/>
    </source>
</evidence>
<dbReference type="InterPro" id="IPR001660">
    <property type="entry name" value="SAM"/>
</dbReference>
<dbReference type="SUPFAM" id="SSF47769">
    <property type="entry name" value="SAM/Pointed domain"/>
    <property type="match status" value="1"/>
</dbReference>
<dbReference type="Gene3D" id="1.10.150.50">
    <property type="entry name" value="Transcription Factor, Ets-1"/>
    <property type="match status" value="1"/>
</dbReference>
<dbReference type="SMART" id="SM00454">
    <property type="entry name" value="SAM"/>
    <property type="match status" value="1"/>
</dbReference>
<evidence type="ECO:0000256" key="1">
    <source>
        <dbReference type="ARBA" id="ARBA00022737"/>
    </source>
</evidence>